<dbReference type="RefSeq" id="XP_001009454.4">
    <property type="nucleotide sequence ID" value="XM_001009454.4"/>
</dbReference>
<feature type="region of interest" description="Disordered" evidence="1">
    <location>
        <begin position="270"/>
        <end position="303"/>
    </location>
</feature>
<feature type="compositionally biased region" description="Polar residues" evidence="1">
    <location>
        <begin position="270"/>
        <end position="300"/>
    </location>
</feature>
<evidence type="ECO:0000313" key="2">
    <source>
        <dbReference type="EMBL" id="EAR89209.4"/>
    </source>
</evidence>
<gene>
    <name evidence="2" type="ORF">TTHERM_01215040</name>
</gene>
<dbReference type="KEGG" id="tet:TTHERM_01215040"/>
<keyword evidence="3" id="KW-1185">Reference proteome</keyword>
<dbReference type="HOGENOM" id="CLU_800467_0_0_1"/>
<organism evidence="2 3">
    <name type="scientific">Tetrahymena thermophila (strain SB210)</name>
    <dbReference type="NCBI Taxonomy" id="312017"/>
    <lineage>
        <taxon>Eukaryota</taxon>
        <taxon>Sar</taxon>
        <taxon>Alveolata</taxon>
        <taxon>Ciliophora</taxon>
        <taxon>Intramacronucleata</taxon>
        <taxon>Oligohymenophorea</taxon>
        <taxon>Hymenostomatida</taxon>
        <taxon>Tetrahymenina</taxon>
        <taxon>Tetrahymenidae</taxon>
        <taxon>Tetrahymena</taxon>
    </lineage>
</organism>
<dbReference type="AlphaFoldDB" id="Q22VB0"/>
<evidence type="ECO:0000256" key="1">
    <source>
        <dbReference type="SAM" id="MobiDB-lite"/>
    </source>
</evidence>
<dbReference type="EMBL" id="GG662650">
    <property type="protein sequence ID" value="EAR89209.4"/>
    <property type="molecule type" value="Genomic_DNA"/>
</dbReference>
<protein>
    <submittedName>
        <fullName evidence="2">Uncharacterized protein</fullName>
    </submittedName>
</protein>
<evidence type="ECO:0000313" key="3">
    <source>
        <dbReference type="Proteomes" id="UP000009168"/>
    </source>
</evidence>
<proteinExistence type="predicted"/>
<accession>Q22VB0</accession>
<dbReference type="InParanoid" id="Q22VB0"/>
<dbReference type="GeneID" id="7824707"/>
<dbReference type="Proteomes" id="UP000009168">
    <property type="component" value="Unassembled WGS sequence"/>
</dbReference>
<name>Q22VB0_TETTS</name>
<reference evidence="3" key="1">
    <citation type="journal article" date="2006" name="PLoS Biol.">
        <title>Macronuclear genome sequence of the ciliate Tetrahymena thermophila, a model eukaryote.</title>
        <authorList>
            <person name="Eisen J.A."/>
            <person name="Coyne R.S."/>
            <person name="Wu M."/>
            <person name="Wu D."/>
            <person name="Thiagarajan M."/>
            <person name="Wortman J.R."/>
            <person name="Badger J.H."/>
            <person name="Ren Q."/>
            <person name="Amedeo P."/>
            <person name="Jones K.M."/>
            <person name="Tallon L.J."/>
            <person name="Delcher A.L."/>
            <person name="Salzberg S.L."/>
            <person name="Silva J.C."/>
            <person name="Haas B.J."/>
            <person name="Majoros W.H."/>
            <person name="Farzad M."/>
            <person name="Carlton J.M."/>
            <person name="Smith R.K. Jr."/>
            <person name="Garg J."/>
            <person name="Pearlman R.E."/>
            <person name="Karrer K.M."/>
            <person name="Sun L."/>
            <person name="Manning G."/>
            <person name="Elde N.C."/>
            <person name="Turkewitz A.P."/>
            <person name="Asai D.J."/>
            <person name="Wilkes D.E."/>
            <person name="Wang Y."/>
            <person name="Cai H."/>
            <person name="Collins K."/>
            <person name="Stewart B.A."/>
            <person name="Lee S.R."/>
            <person name="Wilamowska K."/>
            <person name="Weinberg Z."/>
            <person name="Ruzzo W.L."/>
            <person name="Wloga D."/>
            <person name="Gaertig J."/>
            <person name="Frankel J."/>
            <person name="Tsao C.-C."/>
            <person name="Gorovsky M.A."/>
            <person name="Keeling P.J."/>
            <person name="Waller R.F."/>
            <person name="Patron N.J."/>
            <person name="Cherry J.M."/>
            <person name="Stover N.A."/>
            <person name="Krieger C.J."/>
            <person name="del Toro C."/>
            <person name="Ryder H.F."/>
            <person name="Williamson S.C."/>
            <person name="Barbeau R.A."/>
            <person name="Hamilton E.P."/>
            <person name="Orias E."/>
        </authorList>
    </citation>
    <scope>NUCLEOTIDE SEQUENCE [LARGE SCALE GENOMIC DNA]</scope>
    <source>
        <strain evidence="3">SB210</strain>
    </source>
</reference>
<sequence length="371" mass="44260">MECQFSQICDEHPNLTVNYVYQQEMDQLKLGCFSCATQEKGTFFYNLKHFIHQAEEIVNERLGMFKKGNHVYYEVTQLLNDLKDQQKANSQYGILQQIIQFFEINEENYKLQFTQTNNIEKYSNESQQFSSDQSDYEDSFQMSIQSGKKDFEYETEQSESEMVHPHRNFIEFSLYQSVKKLKGQALASALDRCQDIKSHNYLPSMNWKQFQSHSQYYVNLEYNYYYHIYCENDNDFENDKQNIIQEYEQKYQPIRADQLQSIQSNSLLTSPSLKSPVTENKFSNSSNQTSRKNSIQTNNSEKIHKDKQIEEGRFFHECVECSLIYQQTQEQIQLLNIMFQDIKQIIVYQKLISPIMTFCPIQIFWDLRINI</sequence>